<accession>A0A7D9N8T8</accession>
<proteinExistence type="predicted"/>
<evidence type="ECO:0000256" key="1">
    <source>
        <dbReference type="SAM" id="Phobius"/>
    </source>
</evidence>
<sequence length="59" mass="6603">MNNELVAFIAEGNTEQAIIDVLLDHDALRCTRENVLQEVIVQIKIISTIIIIGLLYATH</sequence>
<evidence type="ECO:0000313" key="3">
    <source>
        <dbReference type="Proteomes" id="UP000018522"/>
    </source>
</evidence>
<name>A0A7D9N8T8_LACJH</name>
<protein>
    <submittedName>
        <fullName evidence="2">Uncharacterized protein</fullName>
    </submittedName>
</protein>
<dbReference type="EMBL" id="CP006811">
    <property type="protein sequence ID" value="AHA98131.1"/>
    <property type="molecule type" value="Genomic_DNA"/>
</dbReference>
<organism evidence="2 3">
    <name type="scientific">Lactobacillus johnsonii N6.2</name>
    <dbReference type="NCBI Taxonomy" id="1408186"/>
    <lineage>
        <taxon>Bacteria</taxon>
        <taxon>Bacillati</taxon>
        <taxon>Bacillota</taxon>
        <taxon>Bacilli</taxon>
        <taxon>Lactobacillales</taxon>
        <taxon>Lactobacillaceae</taxon>
        <taxon>Lactobacillus</taxon>
    </lineage>
</organism>
<keyword evidence="1" id="KW-0472">Membrane</keyword>
<keyword evidence="1" id="KW-1133">Transmembrane helix</keyword>
<keyword evidence="1" id="KW-0812">Transmembrane</keyword>
<evidence type="ECO:0000313" key="2">
    <source>
        <dbReference type="EMBL" id="AHA98131.1"/>
    </source>
</evidence>
<dbReference type="AlphaFoldDB" id="A0A7D9N8T8"/>
<reference evidence="2 3" key="1">
    <citation type="journal article" date="2014" name="Genome Announc.">
        <title>Complete Genome Sequences of Lactobacillus johnsonii Strain N6.2 and Lactobacillus reuteri Strain TD1.</title>
        <authorList>
            <person name="Leonard M.T."/>
            <person name="Valladares R.B."/>
            <person name="Ardissone A."/>
            <person name="Gonzalez C.F."/>
            <person name="Lorca G.L."/>
            <person name="Triplett E.W."/>
        </authorList>
    </citation>
    <scope>NUCLEOTIDE SEQUENCE [LARGE SCALE GENOMIC DNA]</scope>
    <source>
        <strain evidence="2 3">N6.2</strain>
    </source>
</reference>
<feature type="transmembrane region" description="Helical" evidence="1">
    <location>
        <begin position="39"/>
        <end position="57"/>
    </location>
</feature>
<gene>
    <name evidence="2" type="ORF">T285_02120</name>
</gene>
<dbReference type="Proteomes" id="UP000018522">
    <property type="component" value="Chromosome"/>
</dbReference>
<dbReference type="KEGG" id="ljn:T285_02120"/>